<dbReference type="InterPro" id="IPR025345">
    <property type="entry name" value="DUF4249"/>
</dbReference>
<protein>
    <submittedName>
        <fullName evidence="1">DUF4249 family protein</fullName>
    </submittedName>
</protein>
<proteinExistence type="predicted"/>
<dbReference type="Proteomes" id="UP000798808">
    <property type="component" value="Unassembled WGS sequence"/>
</dbReference>
<feature type="non-terminal residue" evidence="1">
    <location>
        <position position="1"/>
    </location>
</feature>
<gene>
    <name evidence="1" type="ORF">E1163_26090</name>
</gene>
<accession>A0ABW9RW42</accession>
<evidence type="ECO:0000313" key="1">
    <source>
        <dbReference type="EMBL" id="MTI28454.1"/>
    </source>
</evidence>
<dbReference type="EMBL" id="SMLW01000664">
    <property type="protein sequence ID" value="MTI28454.1"/>
    <property type="molecule type" value="Genomic_DNA"/>
</dbReference>
<organism evidence="1 2">
    <name type="scientific">Fulvivirga kasyanovii</name>
    <dbReference type="NCBI Taxonomy" id="396812"/>
    <lineage>
        <taxon>Bacteria</taxon>
        <taxon>Pseudomonadati</taxon>
        <taxon>Bacteroidota</taxon>
        <taxon>Cytophagia</taxon>
        <taxon>Cytophagales</taxon>
        <taxon>Fulvivirgaceae</taxon>
        <taxon>Fulvivirga</taxon>
    </lineage>
</organism>
<dbReference type="Pfam" id="PF14054">
    <property type="entry name" value="DUF4249"/>
    <property type="match status" value="1"/>
</dbReference>
<dbReference type="RefSeq" id="WP_155175990.1">
    <property type="nucleotide sequence ID" value="NZ_SMLW01000664.1"/>
</dbReference>
<sequence>TEVVDWDTKNDQQLVVEGVVTSENKKHYVNLSATLGIYSEKDTPTISNAVVTINDGASVYTLVEHPEKKGFYETTEAFAGEPGKTYRLDIRLAEPVGGVRTVQAISVMPPRVMVDSMKVVNETSEDSNEWYSIKLFGRDSKEMDSYCLMYTYRNGTLITDRLDQLVYYNSQDPEANLSEYTINQDNISYGDSVAVEIQSVAKEYYHYVSDLKEKMYLYYGDSDQSSKSSSNVYGNISNNVFGYFYATAVTRLEEVAE</sequence>
<name>A0ABW9RW42_9BACT</name>
<keyword evidence="2" id="KW-1185">Reference proteome</keyword>
<evidence type="ECO:0000313" key="2">
    <source>
        <dbReference type="Proteomes" id="UP000798808"/>
    </source>
</evidence>
<reference evidence="1 2" key="1">
    <citation type="submission" date="2019-02" db="EMBL/GenBank/DDBJ databases">
        <authorList>
            <person name="Goldberg S.R."/>
            <person name="Haltli B.A."/>
            <person name="Correa H."/>
            <person name="Russell K.G."/>
        </authorList>
    </citation>
    <scope>NUCLEOTIDE SEQUENCE [LARGE SCALE GENOMIC DNA]</scope>
    <source>
        <strain evidence="1 2">JCM 16186</strain>
    </source>
</reference>
<comment type="caution">
    <text evidence="1">The sequence shown here is derived from an EMBL/GenBank/DDBJ whole genome shotgun (WGS) entry which is preliminary data.</text>
</comment>